<reference evidence="5 6" key="1">
    <citation type="submission" date="2018-08" db="EMBL/GenBank/DDBJ databases">
        <title>Complete genome sequencing of Blastochloris tepida GI.</title>
        <authorList>
            <person name="Tsukatani Y."/>
            <person name="Mori H."/>
        </authorList>
    </citation>
    <scope>NUCLEOTIDE SEQUENCE [LARGE SCALE GENOMIC DNA]</scope>
    <source>
        <strain evidence="5 6">GI</strain>
    </source>
</reference>
<gene>
    <name evidence="5" type="ORF">BLTE_33460</name>
</gene>
<dbReference type="NCBIfam" id="NF002018">
    <property type="entry name" value="PRK00823.1-3"/>
    <property type="match status" value="1"/>
</dbReference>
<dbReference type="OrthoDB" id="9794987at2"/>
<dbReference type="Gene3D" id="3.30.1360.20">
    <property type="entry name" value="Transcriptional coactivator/pterin dehydratase"/>
    <property type="match status" value="1"/>
</dbReference>
<organism evidence="5 6">
    <name type="scientific">Blastochloris tepida</name>
    <dbReference type="NCBI Taxonomy" id="2233851"/>
    <lineage>
        <taxon>Bacteria</taxon>
        <taxon>Pseudomonadati</taxon>
        <taxon>Pseudomonadota</taxon>
        <taxon>Alphaproteobacteria</taxon>
        <taxon>Hyphomicrobiales</taxon>
        <taxon>Blastochloridaceae</taxon>
        <taxon>Blastochloris</taxon>
    </lineage>
</organism>
<dbReference type="RefSeq" id="WP_126401732.1">
    <property type="nucleotide sequence ID" value="NZ_AP018907.1"/>
</dbReference>
<evidence type="ECO:0000313" key="5">
    <source>
        <dbReference type="EMBL" id="BBF94661.1"/>
    </source>
</evidence>
<keyword evidence="6" id="KW-1185">Reference proteome</keyword>
<evidence type="ECO:0000256" key="1">
    <source>
        <dbReference type="ARBA" id="ARBA00001554"/>
    </source>
</evidence>
<comment type="catalytic activity">
    <reaction evidence="1 4">
        <text>(4aS,6R)-4a-hydroxy-L-erythro-5,6,7,8-tetrahydrobiopterin = (6R)-L-erythro-6,7-dihydrobiopterin + H2O</text>
        <dbReference type="Rhea" id="RHEA:11920"/>
        <dbReference type="ChEBI" id="CHEBI:15377"/>
        <dbReference type="ChEBI" id="CHEBI:15642"/>
        <dbReference type="ChEBI" id="CHEBI:43120"/>
        <dbReference type="EC" id="4.2.1.96"/>
    </reaction>
</comment>
<dbReference type="InterPro" id="IPR036428">
    <property type="entry name" value="PCD_sf"/>
</dbReference>
<dbReference type="InterPro" id="IPR001533">
    <property type="entry name" value="Pterin_deHydtase"/>
</dbReference>
<evidence type="ECO:0000256" key="3">
    <source>
        <dbReference type="ARBA" id="ARBA00023239"/>
    </source>
</evidence>
<dbReference type="GO" id="GO:0006729">
    <property type="term" value="P:tetrahydrobiopterin biosynthetic process"/>
    <property type="evidence" value="ECO:0007669"/>
    <property type="project" value="InterPro"/>
</dbReference>
<evidence type="ECO:0000256" key="2">
    <source>
        <dbReference type="ARBA" id="ARBA00006472"/>
    </source>
</evidence>
<protein>
    <recommendedName>
        <fullName evidence="4">Putative pterin-4-alpha-carbinolamine dehydratase</fullName>
        <shortName evidence="4">PHS</shortName>
        <ecNumber evidence="4">4.2.1.96</ecNumber>
    </recommendedName>
    <alternativeName>
        <fullName evidence="4">4-alpha-hydroxy-tetrahydropterin dehydratase</fullName>
    </alternativeName>
    <alternativeName>
        <fullName evidence="4">Pterin carbinolamine dehydratase</fullName>
        <shortName evidence="4">PCD</shortName>
    </alternativeName>
</protein>
<accession>A0A348G528</accession>
<dbReference type="EC" id="4.2.1.96" evidence="4"/>
<name>A0A348G528_9HYPH</name>
<dbReference type="Proteomes" id="UP000266934">
    <property type="component" value="Chromosome"/>
</dbReference>
<dbReference type="SUPFAM" id="SSF55248">
    <property type="entry name" value="PCD-like"/>
    <property type="match status" value="1"/>
</dbReference>
<dbReference type="EMBL" id="AP018907">
    <property type="protein sequence ID" value="BBF94661.1"/>
    <property type="molecule type" value="Genomic_DNA"/>
</dbReference>
<evidence type="ECO:0000256" key="4">
    <source>
        <dbReference type="HAMAP-Rule" id="MF_00434"/>
    </source>
</evidence>
<dbReference type="AlphaFoldDB" id="A0A348G528"/>
<proteinExistence type="inferred from homology"/>
<dbReference type="CDD" id="cd00914">
    <property type="entry name" value="PCD_DCoH_subfamily_b"/>
    <property type="match status" value="1"/>
</dbReference>
<evidence type="ECO:0000313" key="6">
    <source>
        <dbReference type="Proteomes" id="UP000266934"/>
    </source>
</evidence>
<dbReference type="HAMAP" id="MF_00434">
    <property type="entry name" value="Pterin_4_alpha"/>
    <property type="match status" value="1"/>
</dbReference>
<keyword evidence="3 4" id="KW-0456">Lyase</keyword>
<dbReference type="PANTHER" id="PTHR12599">
    <property type="entry name" value="PTERIN-4-ALPHA-CARBINOLAMINE DEHYDRATASE"/>
    <property type="match status" value="1"/>
</dbReference>
<dbReference type="Pfam" id="PF01329">
    <property type="entry name" value="Pterin_4a"/>
    <property type="match status" value="1"/>
</dbReference>
<dbReference type="PANTHER" id="PTHR12599:SF0">
    <property type="entry name" value="PTERIN-4-ALPHA-CARBINOLAMINE DEHYDRATASE"/>
    <property type="match status" value="1"/>
</dbReference>
<sequence length="99" mass="11347">MREKLTGPKREQALQALPTWREAEDRDAITKRFVFRDFSEAFGWMTRVALVAERMDHHPEWLNVYKTVEVTLSTHDAGGVTELDAALAKIMDGFAAQIR</sequence>
<dbReference type="GO" id="GO:0008124">
    <property type="term" value="F:4-alpha-hydroxytetrahydrobiopterin dehydratase activity"/>
    <property type="evidence" value="ECO:0007669"/>
    <property type="project" value="UniProtKB-UniRule"/>
</dbReference>
<comment type="similarity">
    <text evidence="2 4">Belongs to the pterin-4-alpha-carbinolamine dehydratase family.</text>
</comment>
<dbReference type="KEGG" id="blag:BLTE_33460"/>